<dbReference type="PANTHER" id="PTHR12550:SF70">
    <property type="entry name" value="JIL-1 ANCHORING AND STABILIZING PROTEIN, ISOFORM A"/>
    <property type="match status" value="1"/>
</dbReference>
<dbReference type="WBParaSite" id="TCNE_0001150401-mRNA-1">
    <property type="protein sequence ID" value="TCNE_0001150401-mRNA-1"/>
    <property type="gene ID" value="TCNE_0001150401"/>
</dbReference>
<name>A0A183USN4_TOXCA</name>
<evidence type="ECO:0000313" key="5">
    <source>
        <dbReference type="WBParaSite" id="TCNE_0001150401-mRNA-1"/>
    </source>
</evidence>
<dbReference type="AlphaFoldDB" id="A0A183USN4"/>
<protein>
    <submittedName>
        <fullName evidence="5">PWWP domain-containing protein</fullName>
    </submittedName>
</protein>
<proteinExistence type="predicted"/>
<dbReference type="Gene3D" id="2.30.30.140">
    <property type="match status" value="1"/>
</dbReference>
<dbReference type="PROSITE" id="PS50812">
    <property type="entry name" value="PWWP"/>
    <property type="match status" value="1"/>
</dbReference>
<sequence>MTTYQRGDLVWAKMKGFPPWPAKILQPSTQLTDVPANRYSVMFFGTNETAIMKNTDLFSYLQHRAQFEVSRKQKSVQKGHVSSAVDDDYTVNGSGSIQGFAEAVHEIRIAAGLDEKKPDSLFGSFAKRSPSPPSSILPTNRGINYLIGDASFSPMLCDGALTSLLDGLETDVDVDSHTKSSKRLQKQKAFEEFISSVRSPSRERSASTSSSCRMRLFSEMSDVFDELLESVQFSPAELLSAIDNLPSEEERPATPEEPLPMPAPTKRCSYCGCECELFGLKWRCTGKSCLKWNGAHNPYGSGDESTDSTLQNMDALVPSTSAEPLGSTPHLLAGKTQPKLEEESPPTLNRSFLNGSERSTNWASIDVCLPTPSLLQHNSATNQQAASSVQNASLLPSCSSGPCSRTLNLQPCPLLPQSIAANGKPILPRRQLGTGRPKSYKVEKTPPVSENGQRHCAFCGGQVRPQMCGGNKHRWRCVDKKCRKWYGWVRSNEEIPKDLGKKGRWKDLALKIKAKSDNPEGSSHSGSVRVPHSQNAYIAAALPLCEKSSKKVGRPPKGNARVKLEAKKRVTVIASENDTRTEVERAKRKYTKRDSRLKEDISRQSSRSPLPPEVMCWEASAMEQRCRWWTSEKRRQEMSPEREWSSQALDVAAAMRLIGHAMNAAANTRADEPGTVSGTLDLLMDALMSSLGPMLSLTAQVPQFNIDSATVQRLWNASAVHTPLFPS</sequence>
<dbReference type="SUPFAM" id="SSF63748">
    <property type="entry name" value="Tudor/PWWP/MBT"/>
    <property type="match status" value="1"/>
</dbReference>
<dbReference type="Proteomes" id="UP000050794">
    <property type="component" value="Unassembled WGS sequence"/>
</dbReference>
<feature type="compositionally biased region" description="Basic and acidic residues" evidence="1">
    <location>
        <begin position="592"/>
        <end position="602"/>
    </location>
</feature>
<dbReference type="EMBL" id="UYWY01020884">
    <property type="protein sequence ID" value="VDM42825.1"/>
    <property type="molecule type" value="Genomic_DNA"/>
</dbReference>
<organism evidence="4 5">
    <name type="scientific">Toxocara canis</name>
    <name type="common">Canine roundworm</name>
    <dbReference type="NCBI Taxonomy" id="6265"/>
    <lineage>
        <taxon>Eukaryota</taxon>
        <taxon>Metazoa</taxon>
        <taxon>Ecdysozoa</taxon>
        <taxon>Nematoda</taxon>
        <taxon>Chromadorea</taxon>
        <taxon>Rhabditida</taxon>
        <taxon>Spirurina</taxon>
        <taxon>Ascaridomorpha</taxon>
        <taxon>Ascaridoidea</taxon>
        <taxon>Toxocaridae</taxon>
        <taxon>Toxocara</taxon>
    </lineage>
</organism>
<feature type="region of interest" description="Disordered" evidence="1">
    <location>
        <begin position="582"/>
        <end position="611"/>
    </location>
</feature>
<feature type="region of interest" description="Disordered" evidence="1">
    <location>
        <begin position="319"/>
        <end position="355"/>
    </location>
</feature>
<feature type="domain" description="PWWP" evidence="2">
    <location>
        <begin position="6"/>
        <end position="63"/>
    </location>
</feature>
<dbReference type="SMART" id="SM00293">
    <property type="entry name" value="PWWP"/>
    <property type="match status" value="1"/>
</dbReference>
<evidence type="ECO:0000259" key="2">
    <source>
        <dbReference type="PROSITE" id="PS50812"/>
    </source>
</evidence>
<feature type="compositionally biased region" description="Polar residues" evidence="1">
    <location>
        <begin position="346"/>
        <end position="355"/>
    </location>
</feature>
<gene>
    <name evidence="3" type="ORF">TCNE_LOCUS11504</name>
</gene>
<dbReference type="InterPro" id="IPR000313">
    <property type="entry name" value="PWWP_dom"/>
</dbReference>
<reference evidence="3 4" key="2">
    <citation type="submission" date="2018-11" db="EMBL/GenBank/DDBJ databases">
        <authorList>
            <consortium name="Pathogen Informatics"/>
        </authorList>
    </citation>
    <scope>NUCLEOTIDE SEQUENCE [LARGE SCALE GENOMIC DNA]</scope>
</reference>
<dbReference type="Pfam" id="PF00855">
    <property type="entry name" value="PWWP"/>
    <property type="match status" value="1"/>
</dbReference>
<accession>A0A183USN4</accession>
<evidence type="ECO:0000256" key="1">
    <source>
        <dbReference type="SAM" id="MobiDB-lite"/>
    </source>
</evidence>
<reference evidence="5" key="1">
    <citation type="submission" date="2016-06" db="UniProtKB">
        <authorList>
            <consortium name="WormBaseParasite"/>
        </authorList>
    </citation>
    <scope>IDENTIFICATION</scope>
</reference>
<dbReference type="PANTHER" id="PTHR12550">
    <property type="entry name" value="HEPATOMA-DERIVED GROWTH FACTOR-RELATED"/>
    <property type="match status" value="1"/>
</dbReference>
<evidence type="ECO:0000313" key="3">
    <source>
        <dbReference type="EMBL" id="VDM42825.1"/>
    </source>
</evidence>
<dbReference type="CDD" id="cd05834">
    <property type="entry name" value="PWWP_HRP"/>
    <property type="match status" value="1"/>
</dbReference>
<feature type="region of interest" description="Disordered" evidence="1">
    <location>
        <begin position="428"/>
        <end position="447"/>
    </location>
</feature>
<evidence type="ECO:0000313" key="4">
    <source>
        <dbReference type="Proteomes" id="UP000050794"/>
    </source>
</evidence>
<keyword evidence="4" id="KW-1185">Reference proteome</keyword>